<accession>A0A6J6HSI1</accession>
<evidence type="ECO:0000256" key="1">
    <source>
        <dbReference type="ARBA" id="ARBA00022679"/>
    </source>
</evidence>
<dbReference type="GO" id="GO:0016787">
    <property type="term" value="F:hydrolase activity"/>
    <property type="evidence" value="ECO:0007669"/>
    <property type="project" value="UniProtKB-KW"/>
</dbReference>
<dbReference type="SUPFAM" id="SSF109604">
    <property type="entry name" value="HD-domain/PDEase-like"/>
    <property type="match status" value="1"/>
</dbReference>
<dbReference type="HAMAP" id="MF_00277">
    <property type="entry name" value="PII_uridylyl_transf"/>
    <property type="match status" value="1"/>
</dbReference>
<dbReference type="AlphaFoldDB" id="A0A6J6HSI1"/>
<evidence type="ECO:0000256" key="3">
    <source>
        <dbReference type="ARBA" id="ARBA00022737"/>
    </source>
</evidence>
<dbReference type="Pfam" id="PF08335">
    <property type="entry name" value="GlnD_UR_UTase"/>
    <property type="match status" value="1"/>
</dbReference>
<keyword evidence="4" id="KW-0378">Hydrolase</keyword>
<evidence type="ECO:0000259" key="8">
    <source>
        <dbReference type="PROSITE" id="PS51831"/>
    </source>
</evidence>
<dbReference type="SMART" id="SM00471">
    <property type="entry name" value="HDc"/>
    <property type="match status" value="1"/>
</dbReference>
<dbReference type="InterPro" id="IPR003607">
    <property type="entry name" value="HD/PDEase_dom"/>
</dbReference>
<dbReference type="SUPFAM" id="SSF55021">
    <property type="entry name" value="ACT-like"/>
    <property type="match status" value="2"/>
</dbReference>
<dbReference type="EMBL" id="CAEZVB010000001">
    <property type="protein sequence ID" value="CAB4611478.1"/>
    <property type="molecule type" value="Genomic_DNA"/>
</dbReference>
<dbReference type="InterPro" id="IPR006674">
    <property type="entry name" value="HD_domain"/>
</dbReference>
<keyword evidence="1" id="KW-0808">Transferase</keyword>
<dbReference type="PROSITE" id="PS51671">
    <property type="entry name" value="ACT"/>
    <property type="match status" value="2"/>
</dbReference>
<dbReference type="PIRSF" id="PIRSF006288">
    <property type="entry name" value="PII_uridyltransf"/>
    <property type="match status" value="1"/>
</dbReference>
<evidence type="ECO:0000256" key="6">
    <source>
        <dbReference type="ARBA" id="ARBA00023268"/>
    </source>
</evidence>
<dbReference type="InterPro" id="IPR010043">
    <property type="entry name" value="UTase/UR"/>
</dbReference>
<feature type="domain" description="HD" evidence="8">
    <location>
        <begin position="423"/>
        <end position="524"/>
    </location>
</feature>
<feature type="domain" description="ACT" evidence="7">
    <location>
        <begin position="706"/>
        <end position="779"/>
    </location>
</feature>
<dbReference type="PROSITE" id="PS51831">
    <property type="entry name" value="HD"/>
    <property type="match status" value="1"/>
</dbReference>
<keyword evidence="2" id="KW-0548">Nucleotidyltransferase</keyword>
<dbReference type="NCBIfam" id="NF002895">
    <property type="entry name" value="PRK03381.1"/>
    <property type="match status" value="1"/>
</dbReference>
<reference evidence="9" key="1">
    <citation type="submission" date="2020-05" db="EMBL/GenBank/DDBJ databases">
        <authorList>
            <person name="Chiriac C."/>
            <person name="Salcher M."/>
            <person name="Ghai R."/>
            <person name="Kavagutti S V."/>
        </authorList>
    </citation>
    <scope>NUCLEOTIDE SEQUENCE</scope>
</reference>
<feature type="domain" description="ACT" evidence="7">
    <location>
        <begin position="601"/>
        <end position="678"/>
    </location>
</feature>
<dbReference type="SUPFAM" id="SSF81301">
    <property type="entry name" value="Nucleotidyltransferase"/>
    <property type="match status" value="1"/>
</dbReference>
<dbReference type="PANTHER" id="PTHR47320">
    <property type="entry name" value="BIFUNCTIONAL URIDYLYLTRANSFERASE/URIDYLYL-REMOVING ENZYME"/>
    <property type="match status" value="1"/>
</dbReference>
<dbReference type="InterPro" id="IPR013546">
    <property type="entry name" value="PII_UdlTrfase/GS_AdlTrfase"/>
</dbReference>
<dbReference type="InterPro" id="IPR002912">
    <property type="entry name" value="ACT_dom"/>
</dbReference>
<dbReference type="SUPFAM" id="SSF81891">
    <property type="entry name" value="Poly A polymerase C-terminal region-like"/>
    <property type="match status" value="1"/>
</dbReference>
<dbReference type="CDD" id="cd05401">
    <property type="entry name" value="NT_GlnE_GlnD_like"/>
    <property type="match status" value="1"/>
</dbReference>
<dbReference type="InterPro" id="IPR045865">
    <property type="entry name" value="ACT-like_dom_sf"/>
</dbReference>
<dbReference type="CDD" id="cd04899">
    <property type="entry name" value="ACT_ACR-UUR-like_2"/>
    <property type="match status" value="1"/>
</dbReference>
<dbReference type="CDD" id="cd00077">
    <property type="entry name" value="HDc"/>
    <property type="match status" value="1"/>
</dbReference>
<evidence type="ECO:0000256" key="5">
    <source>
        <dbReference type="ARBA" id="ARBA00022842"/>
    </source>
</evidence>
<evidence type="ECO:0000256" key="4">
    <source>
        <dbReference type="ARBA" id="ARBA00022801"/>
    </source>
</evidence>
<sequence>MPSAREPFSSEQFISARSALVRRPGPFGPGRRLELTELTDAWLSGVFSASHPLADGVCLVAVGGHGRQELAPGSDLDLVLLHRIDPRRAAVIAQELWYPIWDSSLSLDHSVRTVAEARRLASEDIKVILGLLDMRVIAGDPVIADQLKKAIYSDWRATASRRVGELRVLVDQRRERFGELSNMLEPDLKEAYGGLREATVLRAISASMITDVTQMQWQECIIFLQDVRDALHQVTQRNSDRLLLQEQDAVAQALGIEDADELLRQVYTSARVIAYTSDTTWHRVQRLTTRTSRPGLRALKKGGPERVPLTEGVVIQAGEAVLAIEARPEKDSGLLLRAAAAAAQAGIPLAPHAVSRLAHESPALTTPWNQSARDDFLSLLGAGAATLPVWEALDQVDAISALIPGWSVLRSAPQRNALHKYTVDRHLVECVIQASALTRKVDRPDLLLLAALFHDFGKARDGDHSEVGADLVEGVLQGMGFQPEDIEMVVTVVRHHLLLAETATRRDLDDPATVAFITERISDSQTLDLLAALTEADSIATGSAMWSTWRQSLIKDLIRRSHAAIAGRALPEQPKLTEDQLVAIDQPGVWVVMNEVADGHELTLVAPDRIGLLATVAGVLAVNQLEVRAAKVMTVGERAVQVWSVHPMFGELPRMEKLTDQLKNAIDGNFDIAERLRKRDEAYRPTVVAAAPVVDIVENASEHTSILEVRAHDAPGLLYRVTRAIAATDAAIMGARVSTLGSDAVDVFFLVDRQGNPLSEQHAAAVKVMVMGELLQPLP</sequence>
<keyword evidence="6" id="KW-0511">Multifunctional enzyme</keyword>
<dbReference type="InterPro" id="IPR043519">
    <property type="entry name" value="NT_sf"/>
</dbReference>
<dbReference type="PANTHER" id="PTHR47320:SF1">
    <property type="entry name" value="BIFUNCTIONAL URIDYLYLTRANSFERASE_URIDYLYL-REMOVING ENZYME"/>
    <property type="match status" value="1"/>
</dbReference>
<proteinExistence type="inferred from homology"/>
<dbReference type="GO" id="GO:0008773">
    <property type="term" value="F:[protein-PII] uridylyltransferase activity"/>
    <property type="evidence" value="ECO:0007669"/>
    <property type="project" value="InterPro"/>
</dbReference>
<dbReference type="Gene3D" id="1.10.3090.10">
    <property type="entry name" value="cca-adding enzyme, domain 2"/>
    <property type="match status" value="1"/>
</dbReference>
<keyword evidence="5" id="KW-0460">Magnesium</keyword>
<gene>
    <name evidence="9" type="ORF">UFOPK1908_00068</name>
</gene>
<name>A0A6J6HSI1_9ZZZZ</name>
<dbReference type="Pfam" id="PF01966">
    <property type="entry name" value="HD"/>
    <property type="match status" value="1"/>
</dbReference>
<organism evidence="9">
    <name type="scientific">freshwater metagenome</name>
    <dbReference type="NCBI Taxonomy" id="449393"/>
    <lineage>
        <taxon>unclassified sequences</taxon>
        <taxon>metagenomes</taxon>
        <taxon>ecological metagenomes</taxon>
    </lineage>
</organism>
<evidence type="ECO:0000259" key="7">
    <source>
        <dbReference type="PROSITE" id="PS51671"/>
    </source>
</evidence>
<evidence type="ECO:0000313" key="9">
    <source>
        <dbReference type="EMBL" id="CAB4611478.1"/>
    </source>
</evidence>
<protein>
    <submittedName>
        <fullName evidence="9">Unannotated protein</fullName>
    </submittedName>
</protein>
<evidence type="ECO:0000256" key="2">
    <source>
        <dbReference type="ARBA" id="ARBA00022695"/>
    </source>
</evidence>
<keyword evidence="3" id="KW-0677">Repeat</keyword>